<dbReference type="PANTHER" id="PTHR42693:SF53">
    <property type="entry name" value="ENDO-4-O-SULFATASE"/>
    <property type="match status" value="1"/>
</dbReference>
<dbReference type="InterPro" id="IPR024607">
    <property type="entry name" value="Sulfatase_CS"/>
</dbReference>
<dbReference type="PANTHER" id="PTHR42693">
    <property type="entry name" value="ARYLSULFATASE FAMILY MEMBER"/>
    <property type="match status" value="1"/>
</dbReference>
<evidence type="ECO:0000256" key="3">
    <source>
        <dbReference type="ARBA" id="ARBA00022801"/>
    </source>
</evidence>
<evidence type="ECO:0000256" key="1">
    <source>
        <dbReference type="ARBA" id="ARBA00008779"/>
    </source>
</evidence>
<reference evidence="6 7" key="1">
    <citation type="submission" date="2019-02" db="EMBL/GenBank/DDBJ databases">
        <title>Deep-cultivation of Planctomycetes and their phenomic and genomic characterization uncovers novel biology.</title>
        <authorList>
            <person name="Wiegand S."/>
            <person name="Jogler M."/>
            <person name="Boedeker C."/>
            <person name="Pinto D."/>
            <person name="Vollmers J."/>
            <person name="Rivas-Marin E."/>
            <person name="Kohn T."/>
            <person name="Peeters S.H."/>
            <person name="Heuer A."/>
            <person name="Rast P."/>
            <person name="Oberbeckmann S."/>
            <person name="Bunk B."/>
            <person name="Jeske O."/>
            <person name="Meyerdierks A."/>
            <person name="Storesund J.E."/>
            <person name="Kallscheuer N."/>
            <person name="Luecker S."/>
            <person name="Lage O.M."/>
            <person name="Pohl T."/>
            <person name="Merkel B.J."/>
            <person name="Hornburger P."/>
            <person name="Mueller R.-W."/>
            <person name="Bruemmer F."/>
            <person name="Labrenz M."/>
            <person name="Spormann A.M."/>
            <person name="Op den Camp H."/>
            <person name="Overmann J."/>
            <person name="Amann R."/>
            <person name="Jetten M.S.M."/>
            <person name="Mascher T."/>
            <person name="Medema M.H."/>
            <person name="Devos D.P."/>
            <person name="Kaster A.-K."/>
            <person name="Ovreas L."/>
            <person name="Rohde M."/>
            <person name="Galperin M.Y."/>
            <person name="Jogler C."/>
        </authorList>
    </citation>
    <scope>NUCLEOTIDE SEQUENCE [LARGE SCALE GENOMIC DNA]</scope>
    <source>
        <strain evidence="6 7">SV_7m_r</strain>
    </source>
</reference>
<dbReference type="Pfam" id="PF00884">
    <property type="entry name" value="Sulfatase"/>
    <property type="match status" value="1"/>
</dbReference>
<evidence type="ECO:0000256" key="4">
    <source>
        <dbReference type="ARBA" id="ARBA00022837"/>
    </source>
</evidence>
<dbReference type="InterPro" id="IPR017850">
    <property type="entry name" value="Alkaline_phosphatase_core_sf"/>
</dbReference>
<dbReference type="Gene3D" id="3.40.720.10">
    <property type="entry name" value="Alkaline Phosphatase, subunit A"/>
    <property type="match status" value="1"/>
</dbReference>
<name>A0A517SU55_9BACT</name>
<dbReference type="PROSITE" id="PS00149">
    <property type="entry name" value="SULFATASE_2"/>
    <property type="match status" value="1"/>
</dbReference>
<dbReference type="GO" id="GO:0004065">
    <property type="term" value="F:arylsulfatase activity"/>
    <property type="evidence" value="ECO:0007669"/>
    <property type="project" value="TreeGrafter"/>
</dbReference>
<dbReference type="EC" id="3.1.6.6" evidence="6"/>
<proteinExistence type="inferred from homology"/>
<gene>
    <name evidence="6" type="primary">betC_7</name>
    <name evidence="6" type="ORF">SV7mr_21670</name>
</gene>
<dbReference type="CDD" id="cd16034">
    <property type="entry name" value="sulfatase_like"/>
    <property type="match status" value="1"/>
</dbReference>
<dbReference type="EMBL" id="CP036272">
    <property type="protein sequence ID" value="QDT59658.1"/>
    <property type="molecule type" value="Genomic_DNA"/>
</dbReference>
<evidence type="ECO:0000313" key="7">
    <source>
        <dbReference type="Proteomes" id="UP000315003"/>
    </source>
</evidence>
<dbReference type="InterPro" id="IPR000917">
    <property type="entry name" value="Sulfatase_N"/>
</dbReference>
<dbReference type="SUPFAM" id="SSF53649">
    <property type="entry name" value="Alkaline phosphatase-like"/>
    <property type="match status" value="1"/>
</dbReference>
<evidence type="ECO:0000256" key="2">
    <source>
        <dbReference type="ARBA" id="ARBA00022723"/>
    </source>
</evidence>
<keyword evidence="4" id="KW-0106">Calcium</keyword>
<dbReference type="GO" id="GO:0047753">
    <property type="term" value="F:choline-sulfatase activity"/>
    <property type="evidence" value="ECO:0007669"/>
    <property type="project" value="UniProtKB-EC"/>
</dbReference>
<dbReference type="AlphaFoldDB" id="A0A517SU55"/>
<evidence type="ECO:0000259" key="5">
    <source>
        <dbReference type="Pfam" id="PF00884"/>
    </source>
</evidence>
<keyword evidence="3 6" id="KW-0378">Hydrolase</keyword>
<accession>A0A517SU55</accession>
<organism evidence="6 7">
    <name type="scientific">Stieleria bergensis</name>
    <dbReference type="NCBI Taxonomy" id="2528025"/>
    <lineage>
        <taxon>Bacteria</taxon>
        <taxon>Pseudomonadati</taxon>
        <taxon>Planctomycetota</taxon>
        <taxon>Planctomycetia</taxon>
        <taxon>Pirellulales</taxon>
        <taxon>Pirellulaceae</taxon>
        <taxon>Stieleria</taxon>
    </lineage>
</organism>
<protein>
    <submittedName>
        <fullName evidence="6">Choline-sulfatase</fullName>
        <ecNumber evidence="6">3.1.6.6</ecNumber>
    </submittedName>
</protein>
<comment type="similarity">
    <text evidence="1">Belongs to the sulfatase family.</text>
</comment>
<feature type="domain" description="Sulfatase N-terminal" evidence="5">
    <location>
        <begin position="117"/>
        <end position="463"/>
    </location>
</feature>
<keyword evidence="7" id="KW-1185">Reference proteome</keyword>
<keyword evidence="2" id="KW-0479">Metal-binding</keyword>
<dbReference type="InterPro" id="IPR050738">
    <property type="entry name" value="Sulfatase"/>
</dbReference>
<sequence>MVSPVQDQRIDSSRNLASPRLATCTRPLIRHLAPPTECTANRHHFRTKTRHTEPVLANRIRLHSHSELHSHADSDSPGNSNMKRFSYSQANCRPFQLLVVLGAMLWLAASSAVAARPNVLLIITDEHNFRTLGCYRERLPQEQAEMWGKGAVVPTPNLDRIAQEGVLCTRAYATAPVCSPCRAAMITGRYPQNTDVITNDIPLDRSIPSLADRLNKAGYRTTFIGKWHLGGTGKPEWAPKVDGGFQDKQFMFNRGHWKNFAIDNGLPKVGARDKKNKPSYALADADNQSFSTDWLTDRAIDYVSQDSDKPFLAVVSYPDPHGPNTVRPPYDHRFDGLNFQPPRTYQLDASKPGWLGAPKKHPVFRGQDMSKYFGMVQCIDDNLGRLVKQLRENQQLDNTLIVMTSDHGDLCYEHDRQNKGNPYEGSARVPMMLRLPGKIPGGQVYKHPMGTVDITPTIMGLLGLAGDPDDEGRNLTADFDAVDQQTAQPAAQQVTFLRNAGRAAGWVAVVDDRYKLILSVNDSPWLLDNREDPDEILNFYLRPGTAGVAERLAKQMQQYAKRTNDPWYDHPKIKSALDDMLR</sequence>
<dbReference type="Proteomes" id="UP000315003">
    <property type="component" value="Chromosome"/>
</dbReference>
<evidence type="ECO:0000313" key="6">
    <source>
        <dbReference type="EMBL" id="QDT59658.1"/>
    </source>
</evidence>
<dbReference type="GO" id="GO:0046872">
    <property type="term" value="F:metal ion binding"/>
    <property type="evidence" value="ECO:0007669"/>
    <property type="project" value="UniProtKB-KW"/>
</dbReference>